<gene>
    <name evidence="1" type="ORF">PL8927_550173</name>
</gene>
<dbReference type="RefSeq" id="WP_083620832.1">
    <property type="nucleotide sequence ID" value="NZ_LR734865.1"/>
</dbReference>
<protein>
    <submittedName>
        <fullName evidence="1">Uncharacterized protein</fullName>
    </submittedName>
</protein>
<keyword evidence="2" id="KW-1185">Reference proteome</keyword>
<organism evidence="1 2">
    <name type="scientific">Planktothrix serta PCC 8927</name>
    <dbReference type="NCBI Taxonomy" id="671068"/>
    <lineage>
        <taxon>Bacteria</taxon>
        <taxon>Bacillati</taxon>
        <taxon>Cyanobacteriota</taxon>
        <taxon>Cyanophyceae</taxon>
        <taxon>Oscillatoriophycideae</taxon>
        <taxon>Oscillatoriales</taxon>
        <taxon>Microcoleaceae</taxon>
        <taxon>Planktothrix</taxon>
    </lineage>
</organism>
<name>A0A7Z9BLD8_9CYAN</name>
<accession>A0A7Z9BLD8</accession>
<sequence length="211" mass="24688">MKQLLIMIIEYLRRIINPDSDIIININPYNAPRNGIITLEETDPSATLTEVNLIGFEPEHTYAFKLDVQGKRISQYLNPSEPKINTACDGIIFTIIDGIFYVFFCEMKSKNPKLQDCIIKYINSTLFIKYIFNIIREFYQVSSEFSFNEIEYKYILFDLQTNAQKTPTSGRRNKVIPQLFVDSDDEKSILVYQIHHLTSEDLFNIRHLNLN</sequence>
<dbReference type="EMBL" id="CZCU02000130">
    <property type="protein sequence ID" value="VXD17014.1"/>
    <property type="molecule type" value="Genomic_DNA"/>
</dbReference>
<dbReference type="Proteomes" id="UP000184550">
    <property type="component" value="Unassembled WGS sequence"/>
</dbReference>
<reference evidence="1" key="1">
    <citation type="submission" date="2019-10" db="EMBL/GenBank/DDBJ databases">
        <authorList>
            <consortium name="Genoscope - CEA"/>
            <person name="William W."/>
        </authorList>
    </citation>
    <scope>NUCLEOTIDE SEQUENCE [LARGE SCALE GENOMIC DNA]</scope>
    <source>
        <strain evidence="1">BBR_PRJEB10992</strain>
    </source>
</reference>
<comment type="caution">
    <text evidence="1">The sequence shown here is derived from an EMBL/GenBank/DDBJ whole genome shotgun (WGS) entry which is preliminary data.</text>
</comment>
<dbReference type="AlphaFoldDB" id="A0A7Z9BLD8"/>
<evidence type="ECO:0000313" key="2">
    <source>
        <dbReference type="Proteomes" id="UP000184550"/>
    </source>
</evidence>
<evidence type="ECO:0000313" key="1">
    <source>
        <dbReference type="EMBL" id="VXD17014.1"/>
    </source>
</evidence>
<dbReference type="OrthoDB" id="5330074at2"/>
<proteinExistence type="predicted"/>